<comment type="subcellular location">
    <subcellularLocation>
        <location evidence="1">Cell membrane</location>
        <topology evidence="1">Multi-pass membrane protein</topology>
    </subcellularLocation>
</comment>
<feature type="transmembrane region" description="Helical" evidence="7">
    <location>
        <begin position="136"/>
        <end position="158"/>
    </location>
</feature>
<evidence type="ECO:0000256" key="7">
    <source>
        <dbReference type="SAM" id="Phobius"/>
    </source>
</evidence>
<protein>
    <recommendedName>
        <fullName evidence="9">Polysulfide reductase NrfD</fullName>
    </recommendedName>
</protein>
<keyword evidence="5 7" id="KW-1133">Transmembrane helix</keyword>
<feature type="non-terminal residue" evidence="8">
    <location>
        <position position="163"/>
    </location>
</feature>
<dbReference type="AlphaFoldDB" id="A0A0F8X388"/>
<name>A0A0F8X388_9ZZZZ</name>
<organism evidence="8">
    <name type="scientific">marine sediment metagenome</name>
    <dbReference type="NCBI Taxonomy" id="412755"/>
    <lineage>
        <taxon>unclassified sequences</taxon>
        <taxon>metagenomes</taxon>
        <taxon>ecological metagenomes</taxon>
    </lineage>
</organism>
<gene>
    <name evidence="8" type="ORF">LCGC14_3075570</name>
</gene>
<comment type="similarity">
    <text evidence="2">Belongs to the NrfD family.</text>
</comment>
<proteinExistence type="inferred from homology"/>
<dbReference type="EMBL" id="LAZR01065542">
    <property type="protein sequence ID" value="KKK55335.1"/>
    <property type="molecule type" value="Genomic_DNA"/>
</dbReference>
<feature type="transmembrane region" description="Helical" evidence="7">
    <location>
        <begin position="21"/>
        <end position="45"/>
    </location>
</feature>
<feature type="transmembrane region" description="Helical" evidence="7">
    <location>
        <begin position="65"/>
        <end position="85"/>
    </location>
</feature>
<evidence type="ECO:0000256" key="5">
    <source>
        <dbReference type="ARBA" id="ARBA00022989"/>
    </source>
</evidence>
<dbReference type="InterPro" id="IPR052049">
    <property type="entry name" value="Electron_transfer_protein"/>
</dbReference>
<evidence type="ECO:0000256" key="4">
    <source>
        <dbReference type="ARBA" id="ARBA00022692"/>
    </source>
</evidence>
<feature type="transmembrane region" description="Helical" evidence="7">
    <location>
        <begin position="97"/>
        <end position="116"/>
    </location>
</feature>
<evidence type="ECO:0000313" key="8">
    <source>
        <dbReference type="EMBL" id="KKK55335.1"/>
    </source>
</evidence>
<evidence type="ECO:0000256" key="6">
    <source>
        <dbReference type="ARBA" id="ARBA00023136"/>
    </source>
</evidence>
<dbReference type="PANTHER" id="PTHR34856">
    <property type="entry name" value="PROTEIN NRFD"/>
    <property type="match status" value="1"/>
</dbReference>
<sequence>MRRIKKDLDLFINGAERSPALFVWISILVVLIGVGAHALLMSLIHSLEVFEFSLKIPWGTMVSNYVFLVGSSTGLCIVSSLGLVFGLKRYEPIAKRGFFMALITIIFGMASIMLHLGHPERSPIYSALTPNLRSAMWWMGTVYPPYIASLAVCFWLLARQGLA</sequence>
<dbReference type="Pfam" id="PF03916">
    <property type="entry name" value="NrfD"/>
    <property type="match status" value="1"/>
</dbReference>
<evidence type="ECO:0000256" key="1">
    <source>
        <dbReference type="ARBA" id="ARBA00004651"/>
    </source>
</evidence>
<accession>A0A0F8X388</accession>
<evidence type="ECO:0008006" key="9">
    <source>
        <dbReference type="Google" id="ProtNLM"/>
    </source>
</evidence>
<evidence type="ECO:0000256" key="2">
    <source>
        <dbReference type="ARBA" id="ARBA00008929"/>
    </source>
</evidence>
<evidence type="ECO:0000256" key="3">
    <source>
        <dbReference type="ARBA" id="ARBA00022475"/>
    </source>
</evidence>
<dbReference type="GO" id="GO:0005886">
    <property type="term" value="C:plasma membrane"/>
    <property type="evidence" value="ECO:0007669"/>
    <property type="project" value="UniProtKB-SubCell"/>
</dbReference>
<dbReference type="PANTHER" id="PTHR34856:SF2">
    <property type="entry name" value="PROTEIN NRFD"/>
    <property type="match status" value="1"/>
</dbReference>
<dbReference type="InterPro" id="IPR005614">
    <property type="entry name" value="NrfD-like"/>
</dbReference>
<comment type="caution">
    <text evidence="8">The sequence shown here is derived from an EMBL/GenBank/DDBJ whole genome shotgun (WGS) entry which is preliminary data.</text>
</comment>
<keyword evidence="6 7" id="KW-0472">Membrane</keyword>
<reference evidence="8" key="1">
    <citation type="journal article" date="2015" name="Nature">
        <title>Complex archaea that bridge the gap between prokaryotes and eukaryotes.</title>
        <authorList>
            <person name="Spang A."/>
            <person name="Saw J.H."/>
            <person name="Jorgensen S.L."/>
            <person name="Zaremba-Niedzwiedzka K."/>
            <person name="Martijn J."/>
            <person name="Lind A.E."/>
            <person name="van Eijk R."/>
            <person name="Schleper C."/>
            <person name="Guy L."/>
            <person name="Ettema T.J."/>
        </authorList>
    </citation>
    <scope>NUCLEOTIDE SEQUENCE</scope>
</reference>
<dbReference type="Gene3D" id="1.20.1630.10">
    <property type="entry name" value="Formate dehydrogenase/DMSO reductase domain"/>
    <property type="match status" value="1"/>
</dbReference>
<keyword evidence="3" id="KW-1003">Cell membrane</keyword>
<keyword evidence="4 7" id="KW-0812">Transmembrane</keyword>